<gene>
    <name evidence="3" type="ORF">GCM10009809_17530</name>
</gene>
<sequence length="341" mass="35713">MDDTGRDLLGHAAGLSPDLLRAYRALVATSSADGAELAATLDVPVGTARAWLDALASRGFATRLAGGAGGLGARRFVAAPPSVTLGAAVAAHEDAVRRAQAELDTLEEMYRLAGVEGAADEVVQMVRGADAVARWFTRVQAGARSEVLAFVQHPVAVTSADENAVEEELVERGVQYRVVLERTMLDEFPGGLDAFAESLAAGEEARIAESLPLRMVVVDRELAFLPVLADPLRASAAAMLVRPGALLSGLIALFDVVWATAAPVVLDAATAATAVGAADDVDARLLSLLLAGHTDEAAAHHLGVSQRTVQRRVRDLMDRAGVRTRVQLGWHAARAGWGERG</sequence>
<dbReference type="InterPro" id="IPR000792">
    <property type="entry name" value="Tscrpt_reg_LuxR_C"/>
</dbReference>
<organism evidence="3 4">
    <name type="scientific">Isoptericola hypogeus</name>
    <dbReference type="NCBI Taxonomy" id="300179"/>
    <lineage>
        <taxon>Bacteria</taxon>
        <taxon>Bacillati</taxon>
        <taxon>Actinomycetota</taxon>
        <taxon>Actinomycetes</taxon>
        <taxon>Micrococcales</taxon>
        <taxon>Promicromonosporaceae</taxon>
        <taxon>Isoptericola</taxon>
    </lineage>
</organism>
<feature type="coiled-coil region" evidence="1">
    <location>
        <begin position="89"/>
        <end position="116"/>
    </location>
</feature>
<dbReference type="Proteomes" id="UP001501138">
    <property type="component" value="Unassembled WGS sequence"/>
</dbReference>
<evidence type="ECO:0000313" key="4">
    <source>
        <dbReference type="Proteomes" id="UP001501138"/>
    </source>
</evidence>
<name>A0ABN2JCC8_9MICO</name>
<evidence type="ECO:0000256" key="1">
    <source>
        <dbReference type="SAM" id="Coils"/>
    </source>
</evidence>
<feature type="domain" description="HTH luxR-type" evidence="2">
    <location>
        <begin position="278"/>
        <end position="332"/>
    </location>
</feature>
<keyword evidence="4" id="KW-1185">Reference proteome</keyword>
<comment type="caution">
    <text evidence="3">The sequence shown here is derived from an EMBL/GenBank/DDBJ whole genome shotgun (WGS) entry which is preliminary data.</text>
</comment>
<dbReference type="InterPro" id="IPR036388">
    <property type="entry name" value="WH-like_DNA-bd_sf"/>
</dbReference>
<dbReference type="RefSeq" id="WP_344247678.1">
    <property type="nucleotide sequence ID" value="NZ_BAAAPM010000003.1"/>
</dbReference>
<dbReference type="Gene3D" id="1.10.10.10">
    <property type="entry name" value="Winged helix-like DNA-binding domain superfamily/Winged helix DNA-binding domain"/>
    <property type="match status" value="2"/>
</dbReference>
<evidence type="ECO:0000259" key="2">
    <source>
        <dbReference type="SMART" id="SM00421"/>
    </source>
</evidence>
<dbReference type="PANTHER" id="PTHR34293">
    <property type="entry name" value="HTH-TYPE TRANSCRIPTIONAL REGULATOR TRMBL2"/>
    <property type="match status" value="1"/>
</dbReference>
<dbReference type="PANTHER" id="PTHR34293:SF1">
    <property type="entry name" value="HTH-TYPE TRANSCRIPTIONAL REGULATOR TRMBL2"/>
    <property type="match status" value="1"/>
</dbReference>
<protein>
    <submittedName>
        <fullName evidence="3">LuxR family transcriptional regulator</fullName>
    </submittedName>
</protein>
<dbReference type="SMART" id="SM00421">
    <property type="entry name" value="HTH_LUXR"/>
    <property type="match status" value="1"/>
</dbReference>
<dbReference type="InterPro" id="IPR051797">
    <property type="entry name" value="TrmB-like"/>
</dbReference>
<dbReference type="InterPro" id="IPR016032">
    <property type="entry name" value="Sig_transdc_resp-reg_C-effctor"/>
</dbReference>
<dbReference type="EMBL" id="BAAAPM010000003">
    <property type="protein sequence ID" value="GAA1722372.1"/>
    <property type="molecule type" value="Genomic_DNA"/>
</dbReference>
<evidence type="ECO:0000313" key="3">
    <source>
        <dbReference type="EMBL" id="GAA1722372.1"/>
    </source>
</evidence>
<proteinExistence type="predicted"/>
<dbReference type="SUPFAM" id="SSF46894">
    <property type="entry name" value="C-terminal effector domain of the bipartite response regulators"/>
    <property type="match status" value="1"/>
</dbReference>
<reference evidence="3 4" key="1">
    <citation type="journal article" date="2019" name="Int. J. Syst. Evol. Microbiol.">
        <title>The Global Catalogue of Microorganisms (GCM) 10K type strain sequencing project: providing services to taxonomists for standard genome sequencing and annotation.</title>
        <authorList>
            <consortium name="The Broad Institute Genomics Platform"/>
            <consortium name="The Broad Institute Genome Sequencing Center for Infectious Disease"/>
            <person name="Wu L."/>
            <person name="Ma J."/>
        </authorList>
    </citation>
    <scope>NUCLEOTIDE SEQUENCE [LARGE SCALE GENOMIC DNA]</scope>
    <source>
        <strain evidence="3 4">JCM 15589</strain>
    </source>
</reference>
<keyword evidence="1" id="KW-0175">Coiled coil</keyword>
<accession>A0ABN2JCC8</accession>